<gene>
    <name evidence="1" type="ORF">FVF75_12600</name>
</gene>
<accession>A0A5D0RI54</accession>
<dbReference type="Proteomes" id="UP000322080">
    <property type="component" value="Unassembled WGS sequence"/>
</dbReference>
<reference evidence="1 2" key="1">
    <citation type="submission" date="2019-08" db="EMBL/GenBank/DDBJ databases">
        <title>Identification of a novel species of the genus Boseongicola.</title>
        <authorList>
            <person name="Zhang X.-Q."/>
        </authorList>
    </citation>
    <scope>NUCLEOTIDE SEQUENCE [LARGE SCALE GENOMIC DNA]</scope>
    <source>
        <strain evidence="1 2">HY14</strain>
    </source>
</reference>
<keyword evidence="2" id="KW-1185">Reference proteome</keyword>
<protein>
    <submittedName>
        <fullName evidence="1">Uncharacterized protein</fullName>
    </submittedName>
</protein>
<comment type="caution">
    <text evidence="1">The sequence shown here is derived from an EMBL/GenBank/DDBJ whole genome shotgun (WGS) entry which is preliminary data.</text>
</comment>
<sequence length="144" mass="15030">MSTKGQQRLSAWITGYTYWDNTPPGSAAIARPVVHDEAGGIGTWADPVTVAVGRSGNDWHYEPGTRLYLSGLMKYAVVEDLCGACGGGRDGRVHLDIYVGGAETSASAARACAMKITAVQDVVVNPGPGYPVAAGELAEACRVF</sequence>
<proteinExistence type="predicted"/>
<evidence type="ECO:0000313" key="1">
    <source>
        <dbReference type="EMBL" id="TYB80749.1"/>
    </source>
</evidence>
<organism evidence="1 2">
    <name type="scientific">Maritimibacter fusiformis</name>
    <dbReference type="NCBI Taxonomy" id="2603819"/>
    <lineage>
        <taxon>Bacteria</taxon>
        <taxon>Pseudomonadati</taxon>
        <taxon>Pseudomonadota</taxon>
        <taxon>Alphaproteobacteria</taxon>
        <taxon>Rhodobacterales</taxon>
        <taxon>Roseobacteraceae</taxon>
        <taxon>Maritimibacter</taxon>
    </lineage>
</organism>
<name>A0A5D0RI54_9RHOB</name>
<dbReference type="EMBL" id="VSIY01000013">
    <property type="protein sequence ID" value="TYB80749.1"/>
    <property type="molecule type" value="Genomic_DNA"/>
</dbReference>
<dbReference type="AlphaFoldDB" id="A0A5D0RI54"/>
<evidence type="ECO:0000313" key="2">
    <source>
        <dbReference type="Proteomes" id="UP000322080"/>
    </source>
</evidence>